<evidence type="ECO:0000313" key="6">
    <source>
        <dbReference type="Proteomes" id="UP000269945"/>
    </source>
</evidence>
<evidence type="ECO:0000256" key="1">
    <source>
        <dbReference type="ARBA" id="ARBA00022771"/>
    </source>
</evidence>
<dbReference type="PANTHER" id="PTHR24103">
    <property type="entry name" value="E3 UBIQUITIN-PROTEIN LIGASE TRIM"/>
    <property type="match status" value="1"/>
</dbReference>
<dbReference type="SUPFAM" id="SSF57845">
    <property type="entry name" value="B-box zinc-binding domain"/>
    <property type="match status" value="1"/>
</dbReference>
<dbReference type="InterPro" id="IPR000315">
    <property type="entry name" value="Znf_B-box"/>
</dbReference>
<keyword evidence="1 3" id="KW-0863">Zinc-finger</keyword>
<evidence type="ECO:0000313" key="5">
    <source>
        <dbReference type="EMBL" id="VCW79072.1"/>
    </source>
</evidence>
<feature type="domain" description="B box-type" evidence="4">
    <location>
        <begin position="56"/>
        <end position="97"/>
    </location>
</feature>
<evidence type="ECO:0000256" key="3">
    <source>
        <dbReference type="PROSITE-ProRule" id="PRU00024"/>
    </source>
</evidence>
<dbReference type="AlphaFoldDB" id="A0A9X9LQ68"/>
<dbReference type="GO" id="GO:0008270">
    <property type="term" value="F:zinc ion binding"/>
    <property type="evidence" value="ECO:0007669"/>
    <property type="project" value="UniProtKB-KW"/>
</dbReference>
<name>A0A9X9LQ68_GULGU</name>
<evidence type="ECO:0000256" key="2">
    <source>
        <dbReference type="ARBA" id="ARBA00022833"/>
    </source>
</evidence>
<keyword evidence="2" id="KW-0862">Zinc</keyword>
<reference evidence="5 6" key="1">
    <citation type="submission" date="2018-10" db="EMBL/GenBank/DDBJ databases">
        <authorList>
            <person name="Ekblom R."/>
            <person name="Jareborg N."/>
        </authorList>
    </citation>
    <scope>NUCLEOTIDE SEQUENCE [LARGE SCALE GENOMIC DNA]</scope>
    <source>
        <tissue evidence="5">Muscle</tissue>
    </source>
</reference>
<evidence type="ECO:0000259" key="4">
    <source>
        <dbReference type="PROSITE" id="PS50119"/>
    </source>
</evidence>
<organism evidence="5 6">
    <name type="scientific">Gulo gulo</name>
    <name type="common">Wolverine</name>
    <name type="synonym">Gluton</name>
    <dbReference type="NCBI Taxonomy" id="48420"/>
    <lineage>
        <taxon>Eukaryota</taxon>
        <taxon>Metazoa</taxon>
        <taxon>Chordata</taxon>
        <taxon>Craniata</taxon>
        <taxon>Vertebrata</taxon>
        <taxon>Euteleostomi</taxon>
        <taxon>Mammalia</taxon>
        <taxon>Eutheria</taxon>
        <taxon>Laurasiatheria</taxon>
        <taxon>Carnivora</taxon>
        <taxon>Caniformia</taxon>
        <taxon>Musteloidea</taxon>
        <taxon>Mustelidae</taxon>
        <taxon>Guloninae</taxon>
        <taxon>Gulo</taxon>
    </lineage>
</organism>
<gene>
    <name evidence="5" type="ORF">BN2614_LOCUS3</name>
</gene>
<comment type="caution">
    <text evidence="5">The sequence shown here is derived from an EMBL/GenBank/DDBJ whole genome shotgun (WGS) entry which is preliminary data.</text>
</comment>
<dbReference type="PROSITE" id="PS50119">
    <property type="entry name" value="ZF_BBOX"/>
    <property type="match status" value="1"/>
</dbReference>
<dbReference type="InterPro" id="IPR050143">
    <property type="entry name" value="TRIM/RBCC"/>
</dbReference>
<sequence>NFCTPCLCLLWEDAQHPTHCSVCRTVSPRIDFKSIIFAVKQVRASKESIACQLPNSAKQVCRIHLVLKDLFCPTQKSPLCLRCSNSQRHATHRHSPMSQAAEQCREKLLRQMKSIWKSRQKNLNKEYNLFRAWQVRVGPVSLGTSLG</sequence>
<keyword evidence="6" id="KW-1185">Reference proteome</keyword>
<protein>
    <recommendedName>
        <fullName evidence="4">B box-type domain-containing protein</fullName>
    </recommendedName>
</protein>
<dbReference type="Gene3D" id="3.30.160.60">
    <property type="entry name" value="Classic Zinc Finger"/>
    <property type="match status" value="1"/>
</dbReference>
<keyword evidence="1 3" id="KW-0479">Metal-binding</keyword>
<feature type="non-terminal residue" evidence="5">
    <location>
        <position position="147"/>
    </location>
</feature>
<accession>A0A9X9LQ68</accession>
<dbReference type="Proteomes" id="UP000269945">
    <property type="component" value="Unassembled WGS sequence"/>
</dbReference>
<dbReference type="EMBL" id="CYRY02011288">
    <property type="protein sequence ID" value="VCW79072.1"/>
    <property type="molecule type" value="Genomic_DNA"/>
</dbReference>
<proteinExistence type="predicted"/>